<dbReference type="SUPFAM" id="SSF51126">
    <property type="entry name" value="Pectin lyase-like"/>
    <property type="match status" value="1"/>
</dbReference>
<dbReference type="EMBL" id="KB446535">
    <property type="protein sequence ID" value="EME48695.1"/>
    <property type="molecule type" value="Genomic_DNA"/>
</dbReference>
<gene>
    <name evidence="1" type="ORF">DOTSEDRAFT_67663</name>
</gene>
<evidence type="ECO:0000313" key="1">
    <source>
        <dbReference type="EMBL" id="EME48695.1"/>
    </source>
</evidence>
<dbReference type="Proteomes" id="UP000016933">
    <property type="component" value="Unassembled WGS sequence"/>
</dbReference>
<organism evidence="1 2">
    <name type="scientific">Dothistroma septosporum (strain NZE10 / CBS 128990)</name>
    <name type="common">Red band needle blight fungus</name>
    <name type="synonym">Mycosphaerella pini</name>
    <dbReference type="NCBI Taxonomy" id="675120"/>
    <lineage>
        <taxon>Eukaryota</taxon>
        <taxon>Fungi</taxon>
        <taxon>Dikarya</taxon>
        <taxon>Ascomycota</taxon>
        <taxon>Pezizomycotina</taxon>
        <taxon>Dothideomycetes</taxon>
        <taxon>Dothideomycetidae</taxon>
        <taxon>Mycosphaerellales</taxon>
        <taxon>Mycosphaerellaceae</taxon>
        <taxon>Dothistroma</taxon>
    </lineage>
</organism>
<sequence>MDCQVSGIKFSRQYIDNPEACAPKVRCIPFTITQRRSQQTVPNDDLTATLRVWTKNFKLYNVNRVNSFGKGAEFLALFAHGQEGGYYGCQFKVHQHTVFPQDGVELYANSYTGGGADLVFGQCGQA</sequence>
<reference evidence="2" key="1">
    <citation type="journal article" date="2012" name="PLoS Genet.">
        <title>The genomes of the fungal plant pathogens Cladosporium fulvum and Dothistroma septosporum reveal adaptation to different hosts and lifestyles but also signatures of common ancestry.</title>
        <authorList>
            <person name="de Wit P.J.G.M."/>
            <person name="van der Burgt A."/>
            <person name="Oekmen B."/>
            <person name="Stergiopoulos I."/>
            <person name="Abd-Elsalam K.A."/>
            <person name="Aerts A.L."/>
            <person name="Bahkali A.H."/>
            <person name="Beenen H.G."/>
            <person name="Chettri P."/>
            <person name="Cox M.P."/>
            <person name="Datema E."/>
            <person name="de Vries R.P."/>
            <person name="Dhillon B."/>
            <person name="Ganley A.R."/>
            <person name="Griffiths S.A."/>
            <person name="Guo Y."/>
            <person name="Hamelin R.C."/>
            <person name="Henrissat B."/>
            <person name="Kabir M.S."/>
            <person name="Jashni M.K."/>
            <person name="Kema G."/>
            <person name="Klaubauf S."/>
            <person name="Lapidus A."/>
            <person name="Levasseur A."/>
            <person name="Lindquist E."/>
            <person name="Mehrabi R."/>
            <person name="Ohm R.A."/>
            <person name="Owen T.J."/>
            <person name="Salamov A."/>
            <person name="Schwelm A."/>
            <person name="Schijlen E."/>
            <person name="Sun H."/>
            <person name="van den Burg H.A."/>
            <person name="van Ham R.C.H.J."/>
            <person name="Zhang S."/>
            <person name="Goodwin S.B."/>
            <person name="Grigoriev I.V."/>
            <person name="Collemare J."/>
            <person name="Bradshaw R.E."/>
        </authorList>
    </citation>
    <scope>NUCLEOTIDE SEQUENCE [LARGE SCALE GENOMIC DNA]</scope>
    <source>
        <strain evidence="2">NZE10 / CBS 128990</strain>
    </source>
</reference>
<accession>N1Q232</accession>
<reference evidence="1 2" key="2">
    <citation type="journal article" date="2012" name="PLoS Pathog.">
        <title>Diverse lifestyles and strategies of plant pathogenesis encoded in the genomes of eighteen Dothideomycetes fungi.</title>
        <authorList>
            <person name="Ohm R.A."/>
            <person name="Feau N."/>
            <person name="Henrissat B."/>
            <person name="Schoch C.L."/>
            <person name="Horwitz B.A."/>
            <person name="Barry K.W."/>
            <person name="Condon B.J."/>
            <person name="Copeland A.C."/>
            <person name="Dhillon B."/>
            <person name="Glaser F."/>
            <person name="Hesse C.N."/>
            <person name="Kosti I."/>
            <person name="LaButti K."/>
            <person name="Lindquist E.A."/>
            <person name="Lucas S."/>
            <person name="Salamov A.A."/>
            <person name="Bradshaw R.E."/>
            <person name="Ciuffetti L."/>
            <person name="Hamelin R.C."/>
            <person name="Kema G.H.J."/>
            <person name="Lawrence C."/>
            <person name="Scott J.A."/>
            <person name="Spatafora J.W."/>
            <person name="Turgeon B.G."/>
            <person name="de Wit P.J.G.M."/>
            <person name="Zhong S."/>
            <person name="Goodwin S.B."/>
            <person name="Grigoriev I.V."/>
        </authorList>
    </citation>
    <scope>NUCLEOTIDE SEQUENCE [LARGE SCALE GENOMIC DNA]</scope>
    <source>
        <strain evidence="2">NZE10 / CBS 128990</strain>
    </source>
</reference>
<dbReference type="Gene3D" id="2.160.20.10">
    <property type="entry name" value="Single-stranded right-handed beta-helix, Pectin lyase-like"/>
    <property type="match status" value="1"/>
</dbReference>
<name>N1Q232_DOTSN</name>
<dbReference type="InterPro" id="IPR012334">
    <property type="entry name" value="Pectin_lyas_fold"/>
</dbReference>
<evidence type="ECO:0000313" key="2">
    <source>
        <dbReference type="Proteomes" id="UP000016933"/>
    </source>
</evidence>
<dbReference type="InterPro" id="IPR011050">
    <property type="entry name" value="Pectin_lyase_fold/virulence"/>
</dbReference>
<dbReference type="HOGENOM" id="CLU_1981554_0_0_1"/>
<proteinExistence type="predicted"/>
<dbReference type="OrthoDB" id="2019149at2759"/>
<dbReference type="STRING" id="675120.N1Q232"/>
<keyword evidence="2" id="KW-1185">Reference proteome</keyword>
<dbReference type="AlphaFoldDB" id="N1Q232"/>
<protein>
    <submittedName>
        <fullName evidence="1">Carbohydrate esterase family 8 protein</fullName>
    </submittedName>
</protein>